<accession>A0AA97I546</accession>
<reference evidence="4 5" key="1">
    <citation type="submission" date="2023-02" db="EMBL/GenBank/DDBJ databases">
        <title>Microbacterium betulae sp. nov., isolated from birch wood.</title>
        <authorList>
            <person name="Pasciak M."/>
            <person name="Pawlik K.J."/>
            <person name="Martynowski D."/>
            <person name="Laczmanski L."/>
            <person name="Ciekot J."/>
            <person name="Szponar B."/>
            <person name="Wojcik-Fatla A."/>
            <person name="Mackiewicz B."/>
            <person name="Farian E."/>
            <person name="Cholewa G."/>
            <person name="Cholewa A."/>
            <person name="Dutkiewicz J."/>
        </authorList>
    </citation>
    <scope>NUCLEOTIDE SEQUENCE [LARGE SCALE GENOMIC DNA]</scope>
    <source>
        <strain evidence="4 5">AB</strain>
    </source>
</reference>
<dbReference type="PROSITE" id="PS51257">
    <property type="entry name" value="PROKAR_LIPOPROTEIN"/>
    <property type="match status" value="1"/>
</dbReference>
<dbReference type="CDD" id="cd13530">
    <property type="entry name" value="PBP2_peptides_like"/>
    <property type="match status" value="1"/>
</dbReference>
<dbReference type="SUPFAM" id="SSF53850">
    <property type="entry name" value="Periplasmic binding protein-like II"/>
    <property type="match status" value="1"/>
</dbReference>
<protein>
    <submittedName>
        <fullName evidence="4">Transporter substrate-binding domain-containing protein</fullName>
    </submittedName>
</protein>
<evidence type="ECO:0000256" key="2">
    <source>
        <dbReference type="SAM" id="SignalP"/>
    </source>
</evidence>
<evidence type="ECO:0000256" key="1">
    <source>
        <dbReference type="ARBA" id="ARBA00022729"/>
    </source>
</evidence>
<dbReference type="RefSeq" id="WP_317139782.1">
    <property type="nucleotide sequence ID" value="NZ_CP118157.1"/>
</dbReference>
<gene>
    <name evidence="4" type="ORF">N8K70_01170</name>
</gene>
<keyword evidence="5" id="KW-1185">Reference proteome</keyword>
<feature type="signal peptide" evidence="2">
    <location>
        <begin position="1"/>
        <end position="21"/>
    </location>
</feature>
<evidence type="ECO:0000313" key="4">
    <source>
        <dbReference type="EMBL" id="WOF23311.1"/>
    </source>
</evidence>
<dbReference type="KEGG" id="mbet:N8K70_01170"/>
<dbReference type="AlphaFoldDB" id="A0AA97I546"/>
<keyword evidence="1 2" id="KW-0732">Signal</keyword>
<sequence>MNKRLTATAPFVVLSLGVALAGCASEDTTADAVADDCTPAHADLPTIAEGTLTIGISDMPPLVTPTGEDGYEGLDADIVNGFAALECLTVEPVDVGATAAVTAVQQGRVDTSLGGWYRTEERSEVVALSYPMYLDGLIVAAPEAYETFDDLDGLTVGVVQGYNFVDELEALFPGRVNTYPEPTLLAEDLSAGRIDAAFDVASAAVVYGGATISSLEPDDRVRQSVLPAQTGLPFSHESEALVAAFDDYLQTIHEDGTLKEYLEKWDLDPELSDVGEPRFV</sequence>
<dbReference type="InterPro" id="IPR001638">
    <property type="entry name" value="Solute-binding_3/MltF_N"/>
</dbReference>
<dbReference type="PANTHER" id="PTHR35936">
    <property type="entry name" value="MEMBRANE-BOUND LYTIC MUREIN TRANSGLYCOSYLASE F"/>
    <property type="match status" value="1"/>
</dbReference>
<dbReference type="PANTHER" id="PTHR35936:SF19">
    <property type="entry name" value="AMINO-ACID-BINDING PROTEIN YXEM-RELATED"/>
    <property type="match status" value="1"/>
</dbReference>
<dbReference type="Pfam" id="PF00497">
    <property type="entry name" value="SBP_bac_3"/>
    <property type="match status" value="1"/>
</dbReference>
<evidence type="ECO:0000259" key="3">
    <source>
        <dbReference type="SMART" id="SM00062"/>
    </source>
</evidence>
<feature type="domain" description="Solute-binding protein family 3/N-terminal" evidence="3">
    <location>
        <begin position="51"/>
        <end position="269"/>
    </location>
</feature>
<dbReference type="Proteomes" id="UP001305498">
    <property type="component" value="Chromosome"/>
</dbReference>
<organism evidence="4 5">
    <name type="scientific">Microbacterium betulae</name>
    <dbReference type="NCBI Taxonomy" id="2981139"/>
    <lineage>
        <taxon>Bacteria</taxon>
        <taxon>Bacillati</taxon>
        <taxon>Actinomycetota</taxon>
        <taxon>Actinomycetes</taxon>
        <taxon>Micrococcales</taxon>
        <taxon>Microbacteriaceae</taxon>
        <taxon>Microbacterium</taxon>
    </lineage>
</organism>
<proteinExistence type="predicted"/>
<dbReference type="Gene3D" id="3.40.190.10">
    <property type="entry name" value="Periplasmic binding protein-like II"/>
    <property type="match status" value="2"/>
</dbReference>
<dbReference type="SMART" id="SM00062">
    <property type="entry name" value="PBPb"/>
    <property type="match status" value="1"/>
</dbReference>
<dbReference type="EMBL" id="CP118157">
    <property type="protein sequence ID" value="WOF23311.1"/>
    <property type="molecule type" value="Genomic_DNA"/>
</dbReference>
<name>A0AA97I546_9MICO</name>
<evidence type="ECO:0000313" key="5">
    <source>
        <dbReference type="Proteomes" id="UP001305498"/>
    </source>
</evidence>
<feature type="chain" id="PRO_5041647224" evidence="2">
    <location>
        <begin position="22"/>
        <end position="280"/>
    </location>
</feature>